<name>A0A515DGS5_9BURK</name>
<evidence type="ECO:0000256" key="7">
    <source>
        <dbReference type="ARBA" id="ARBA00038388"/>
    </source>
</evidence>
<evidence type="ECO:0000256" key="1">
    <source>
        <dbReference type="ARBA" id="ARBA00022448"/>
    </source>
</evidence>
<dbReference type="EMBL" id="CP035503">
    <property type="protein sequence ID" value="QDL39621.1"/>
    <property type="molecule type" value="Genomic_DNA"/>
</dbReference>
<sequence length="248" mass="26702">MTERKADNAGNHRPVAVLTQVEKTYHMDSVSVPVIKGVDILVRRACFTVLLGPSGSGKTTLLNMIGCIDRPDDGEIIVADCKVGELTDDALSDFRANNIGFIFQNFNLLPVLSAYENIEYPLLLAGASAKKRGDRVTKLLNAVGLGDKARNFPGQLSGGQRQRVAIARALARKPKLVIADEPTANLDSQTGAAILALMRQMVDRYHVSFIFSSHDPDVIKAADDTIFLKDGAIEGIRRKGETGAEGAA</sequence>
<organism evidence="9 10">
    <name type="scientific">Rhodoferax sediminis</name>
    <dbReference type="NCBI Taxonomy" id="2509614"/>
    <lineage>
        <taxon>Bacteria</taxon>
        <taxon>Pseudomonadati</taxon>
        <taxon>Pseudomonadota</taxon>
        <taxon>Betaproteobacteria</taxon>
        <taxon>Burkholderiales</taxon>
        <taxon>Comamonadaceae</taxon>
        <taxon>Rhodoferax</taxon>
    </lineage>
</organism>
<dbReference type="PANTHER" id="PTHR24220">
    <property type="entry name" value="IMPORT ATP-BINDING PROTEIN"/>
    <property type="match status" value="1"/>
</dbReference>
<keyword evidence="1" id="KW-0813">Transport</keyword>
<dbReference type="AlphaFoldDB" id="A0A515DGS5"/>
<dbReference type="InterPro" id="IPR015854">
    <property type="entry name" value="ABC_transpr_LolD-like"/>
</dbReference>
<accession>A0A515DGS5</accession>
<dbReference type="Pfam" id="PF00005">
    <property type="entry name" value="ABC_tran"/>
    <property type="match status" value="1"/>
</dbReference>
<gene>
    <name evidence="9" type="ORF">EUB48_04110</name>
</gene>
<dbReference type="PROSITE" id="PS00211">
    <property type="entry name" value="ABC_TRANSPORTER_1"/>
    <property type="match status" value="1"/>
</dbReference>
<dbReference type="GO" id="GO:0022857">
    <property type="term" value="F:transmembrane transporter activity"/>
    <property type="evidence" value="ECO:0007669"/>
    <property type="project" value="TreeGrafter"/>
</dbReference>
<keyword evidence="2" id="KW-1003">Cell membrane</keyword>
<dbReference type="PANTHER" id="PTHR24220:SF86">
    <property type="entry name" value="ABC TRANSPORTER ABCH.1"/>
    <property type="match status" value="1"/>
</dbReference>
<evidence type="ECO:0000256" key="4">
    <source>
        <dbReference type="ARBA" id="ARBA00022840"/>
    </source>
</evidence>
<dbReference type="GO" id="GO:0098796">
    <property type="term" value="C:membrane protein complex"/>
    <property type="evidence" value="ECO:0007669"/>
    <property type="project" value="UniProtKB-ARBA"/>
</dbReference>
<evidence type="ECO:0000259" key="8">
    <source>
        <dbReference type="PROSITE" id="PS50893"/>
    </source>
</evidence>
<dbReference type="RefSeq" id="WP_142821082.1">
    <property type="nucleotide sequence ID" value="NZ_CP035503.1"/>
</dbReference>
<dbReference type="PROSITE" id="PS50893">
    <property type="entry name" value="ABC_TRANSPORTER_2"/>
    <property type="match status" value="1"/>
</dbReference>
<proteinExistence type="inferred from homology"/>
<dbReference type="GO" id="GO:0016887">
    <property type="term" value="F:ATP hydrolysis activity"/>
    <property type="evidence" value="ECO:0007669"/>
    <property type="project" value="InterPro"/>
</dbReference>
<dbReference type="SMART" id="SM00382">
    <property type="entry name" value="AAA"/>
    <property type="match status" value="1"/>
</dbReference>
<evidence type="ECO:0000256" key="5">
    <source>
        <dbReference type="ARBA" id="ARBA00022989"/>
    </source>
</evidence>
<evidence type="ECO:0000256" key="3">
    <source>
        <dbReference type="ARBA" id="ARBA00022741"/>
    </source>
</evidence>
<dbReference type="InterPro" id="IPR003593">
    <property type="entry name" value="AAA+_ATPase"/>
</dbReference>
<dbReference type="GO" id="GO:0046677">
    <property type="term" value="P:response to antibiotic"/>
    <property type="evidence" value="ECO:0007669"/>
    <property type="project" value="UniProtKB-KW"/>
</dbReference>
<dbReference type="OrthoDB" id="9802264at2"/>
<dbReference type="FunFam" id="3.40.50.300:FF:000032">
    <property type="entry name" value="Export ABC transporter ATP-binding protein"/>
    <property type="match status" value="1"/>
</dbReference>
<keyword evidence="6" id="KW-0046">Antibiotic resistance</keyword>
<keyword evidence="4 9" id="KW-0067">ATP-binding</keyword>
<dbReference type="InterPro" id="IPR017911">
    <property type="entry name" value="MacB-like_ATP-bd"/>
</dbReference>
<dbReference type="Proteomes" id="UP000316798">
    <property type="component" value="Chromosome"/>
</dbReference>
<dbReference type="SUPFAM" id="SSF52540">
    <property type="entry name" value="P-loop containing nucleoside triphosphate hydrolases"/>
    <property type="match status" value="1"/>
</dbReference>
<dbReference type="InterPro" id="IPR027417">
    <property type="entry name" value="P-loop_NTPase"/>
</dbReference>
<dbReference type="KEGG" id="rhf:EUB48_04110"/>
<comment type="similarity">
    <text evidence="7">Belongs to the ABC transporter superfamily. Macrolide exporter (TC 3.A.1.122) family.</text>
</comment>
<reference evidence="9 10" key="1">
    <citation type="submission" date="2019-01" db="EMBL/GenBank/DDBJ databases">
        <title>Genomic insights into a novel species Rhodoferax sp.</title>
        <authorList>
            <person name="Jin L."/>
        </authorList>
    </citation>
    <scope>NUCLEOTIDE SEQUENCE [LARGE SCALE GENOMIC DNA]</scope>
    <source>
        <strain evidence="9 10">CHu59-6-5</strain>
    </source>
</reference>
<evidence type="ECO:0000256" key="6">
    <source>
        <dbReference type="ARBA" id="ARBA00023251"/>
    </source>
</evidence>
<dbReference type="Gene3D" id="3.40.50.300">
    <property type="entry name" value="P-loop containing nucleotide triphosphate hydrolases"/>
    <property type="match status" value="1"/>
</dbReference>
<feature type="domain" description="ABC transporter" evidence="8">
    <location>
        <begin position="19"/>
        <end position="248"/>
    </location>
</feature>
<keyword evidence="10" id="KW-1185">Reference proteome</keyword>
<dbReference type="GO" id="GO:0005886">
    <property type="term" value="C:plasma membrane"/>
    <property type="evidence" value="ECO:0007669"/>
    <property type="project" value="TreeGrafter"/>
</dbReference>
<dbReference type="GO" id="GO:0005524">
    <property type="term" value="F:ATP binding"/>
    <property type="evidence" value="ECO:0007669"/>
    <property type="project" value="UniProtKB-KW"/>
</dbReference>
<keyword evidence="3" id="KW-0547">Nucleotide-binding</keyword>
<evidence type="ECO:0000313" key="10">
    <source>
        <dbReference type="Proteomes" id="UP000316798"/>
    </source>
</evidence>
<keyword evidence="5" id="KW-0472">Membrane</keyword>
<dbReference type="InterPro" id="IPR003439">
    <property type="entry name" value="ABC_transporter-like_ATP-bd"/>
</dbReference>
<evidence type="ECO:0000256" key="2">
    <source>
        <dbReference type="ARBA" id="ARBA00022475"/>
    </source>
</evidence>
<keyword evidence="5" id="KW-1133">Transmembrane helix</keyword>
<dbReference type="InterPro" id="IPR017871">
    <property type="entry name" value="ABC_transporter-like_CS"/>
</dbReference>
<keyword evidence="5" id="KW-0812">Transmembrane</keyword>
<dbReference type="CDD" id="cd03255">
    <property type="entry name" value="ABC_MJ0796_LolCDE_FtsE"/>
    <property type="match status" value="1"/>
</dbReference>
<evidence type="ECO:0000313" key="9">
    <source>
        <dbReference type="EMBL" id="QDL39621.1"/>
    </source>
</evidence>
<protein>
    <submittedName>
        <fullName evidence="9">ABC transporter ATP-binding protein</fullName>
    </submittedName>
</protein>